<feature type="compositionally biased region" description="Pro residues" evidence="1">
    <location>
        <begin position="55"/>
        <end position="67"/>
    </location>
</feature>
<dbReference type="AlphaFoldDB" id="A0A484BBC1"/>
<accession>A0A484BBC1</accession>
<feature type="signal peptide" evidence="2">
    <location>
        <begin position="1"/>
        <end position="23"/>
    </location>
</feature>
<proteinExistence type="predicted"/>
<evidence type="ECO:0000256" key="1">
    <source>
        <dbReference type="SAM" id="MobiDB-lite"/>
    </source>
</evidence>
<protein>
    <submittedName>
        <fullName evidence="3">Uncharacterized protein</fullName>
    </submittedName>
</protein>
<dbReference type="OMA" id="MEIRINF"/>
<comment type="caution">
    <text evidence="3">The sequence shown here is derived from an EMBL/GenBank/DDBJ whole genome shotgun (WGS) entry which is preliminary data.</text>
</comment>
<feature type="region of interest" description="Disordered" evidence="1">
    <location>
        <begin position="23"/>
        <end position="97"/>
    </location>
</feature>
<reference evidence="3 4" key="1">
    <citation type="journal article" date="2019" name="J. Hered.">
        <title>An Improved Genome Assembly for Drosophila navojoa, the Basal Species in the mojavensis Cluster.</title>
        <authorList>
            <person name="Vanderlinde T."/>
            <person name="Dupim E.G."/>
            <person name="Nazario-Yepiz N.O."/>
            <person name="Carvalho A.B."/>
        </authorList>
    </citation>
    <scope>NUCLEOTIDE SEQUENCE [LARGE SCALE GENOMIC DNA]</scope>
    <source>
        <strain evidence="3">Navoj_Jal97</strain>
        <tissue evidence="3">Whole organism</tissue>
    </source>
</reference>
<gene>
    <name evidence="3" type="ORF">AWZ03_007445</name>
</gene>
<keyword evidence="2" id="KW-0732">Signal</keyword>
<evidence type="ECO:0000313" key="3">
    <source>
        <dbReference type="EMBL" id="TDG46103.1"/>
    </source>
</evidence>
<dbReference type="EMBL" id="LSRL02000064">
    <property type="protein sequence ID" value="TDG46103.1"/>
    <property type="molecule type" value="Genomic_DNA"/>
</dbReference>
<evidence type="ECO:0000313" key="4">
    <source>
        <dbReference type="Proteomes" id="UP000295192"/>
    </source>
</evidence>
<name>A0A484BBC1_DRONA</name>
<organism evidence="3 4">
    <name type="scientific">Drosophila navojoa</name>
    <name type="common">Fruit fly</name>
    <dbReference type="NCBI Taxonomy" id="7232"/>
    <lineage>
        <taxon>Eukaryota</taxon>
        <taxon>Metazoa</taxon>
        <taxon>Ecdysozoa</taxon>
        <taxon>Arthropoda</taxon>
        <taxon>Hexapoda</taxon>
        <taxon>Insecta</taxon>
        <taxon>Pterygota</taxon>
        <taxon>Neoptera</taxon>
        <taxon>Endopterygota</taxon>
        <taxon>Diptera</taxon>
        <taxon>Brachycera</taxon>
        <taxon>Muscomorpha</taxon>
        <taxon>Ephydroidea</taxon>
        <taxon>Drosophilidae</taxon>
        <taxon>Drosophila</taxon>
    </lineage>
</organism>
<sequence length="258" mass="29083">MEHTLYSFVGLCLLFSAVLNVDSASPSGRTPPPVNTPKPTIGTPTLPSETSNPPIGTPTPIPPPQTSKPPAETSKRPPQTSKPPAETSKAPPTMTTLTIQTTTHKNNIEDKKINLKIAHILEISKIGHIVGNTEYDQQTAHLRHIANLGPESLQLKLQAYDKFVSYNYLRLKLESNLHSRIAVVESYLIHKPLSKKCKKIYGKQRKELMAALNEQNSLKSYKLNLYSKPCRSDSSEDSQHEDYFDWWDWTQWFSFFSI</sequence>
<feature type="chain" id="PRO_5019832268" evidence="2">
    <location>
        <begin position="24"/>
        <end position="258"/>
    </location>
</feature>
<evidence type="ECO:0000256" key="2">
    <source>
        <dbReference type="SAM" id="SignalP"/>
    </source>
</evidence>
<keyword evidence="4" id="KW-1185">Reference proteome</keyword>
<dbReference type="OrthoDB" id="7870334at2759"/>
<dbReference type="Proteomes" id="UP000295192">
    <property type="component" value="Unassembled WGS sequence"/>
</dbReference>